<keyword evidence="3" id="KW-1185">Reference proteome</keyword>
<name>A0AA38RHN7_9PEZI</name>
<feature type="compositionally biased region" description="Polar residues" evidence="1">
    <location>
        <begin position="988"/>
        <end position="1010"/>
    </location>
</feature>
<feature type="compositionally biased region" description="Basic residues" evidence="1">
    <location>
        <begin position="176"/>
        <end position="187"/>
    </location>
</feature>
<feature type="compositionally biased region" description="Polar residues" evidence="1">
    <location>
        <begin position="638"/>
        <end position="655"/>
    </location>
</feature>
<feature type="compositionally biased region" description="Basic and acidic residues" evidence="1">
    <location>
        <begin position="63"/>
        <end position="74"/>
    </location>
</feature>
<feature type="compositionally biased region" description="Polar residues" evidence="1">
    <location>
        <begin position="489"/>
        <end position="499"/>
    </location>
</feature>
<protein>
    <submittedName>
        <fullName evidence="2">Uncharacterized protein</fullName>
    </submittedName>
</protein>
<gene>
    <name evidence="2" type="ORF">NKR23_g7651</name>
</gene>
<feature type="region of interest" description="Disordered" evidence="1">
    <location>
        <begin position="965"/>
        <end position="1061"/>
    </location>
</feature>
<feature type="region of interest" description="Disordered" evidence="1">
    <location>
        <begin position="397"/>
        <end position="724"/>
    </location>
</feature>
<organism evidence="2 3">
    <name type="scientific">Pleurostoma richardsiae</name>
    <dbReference type="NCBI Taxonomy" id="41990"/>
    <lineage>
        <taxon>Eukaryota</taxon>
        <taxon>Fungi</taxon>
        <taxon>Dikarya</taxon>
        <taxon>Ascomycota</taxon>
        <taxon>Pezizomycotina</taxon>
        <taxon>Sordariomycetes</taxon>
        <taxon>Sordariomycetidae</taxon>
        <taxon>Calosphaeriales</taxon>
        <taxon>Pleurostomataceae</taxon>
        <taxon>Pleurostoma</taxon>
    </lineage>
</organism>
<feature type="compositionally biased region" description="Basic residues" evidence="1">
    <location>
        <begin position="134"/>
        <end position="151"/>
    </location>
</feature>
<evidence type="ECO:0000313" key="3">
    <source>
        <dbReference type="Proteomes" id="UP001174694"/>
    </source>
</evidence>
<feature type="compositionally biased region" description="Basic and acidic residues" evidence="1">
    <location>
        <begin position="783"/>
        <end position="792"/>
    </location>
</feature>
<feature type="compositionally biased region" description="Basic and acidic residues" evidence="1">
    <location>
        <begin position="1179"/>
        <end position="1193"/>
    </location>
</feature>
<dbReference type="Proteomes" id="UP001174694">
    <property type="component" value="Unassembled WGS sequence"/>
</dbReference>
<feature type="region of interest" description="Disordered" evidence="1">
    <location>
        <begin position="284"/>
        <end position="346"/>
    </location>
</feature>
<sequence>MDLLSSPDPLNESVASSVAPYARRVTRSQTSSRYASLEAVSPRKQTFHLDVGDEISPQKIRVTVEAESDKENNISRRLFTSPTPKRVIRTRGKATTTTIPLKGLSDEGNGLLDRPATPRRRGRPPRSGTPAASTRKRAATPAKKSARKPRKTGPSESDALDSEASMATDQTTPRPTRTRSAVKRKRGIATTEEGGLLQDTLPKRRGRPRRKSIVPEDIVILADADSAANARSPDGVTLDSIEVSSPGNDGPEQADKIGSNADMGVDIWMATLSDAPTPVARRVLSRHNGKTDASVSTERPTTNDDPSDSADSVLDGADYGGYMDMDNHSDLESVSQVSVGTRRDQDTVVDGENFTMISMNSVPSFQANIHVPTSDLPEIGETTSLIINKTLESLRQSQAEVDEDDNISLDDGDRTPKANSSADTDHAPASQQSGTPRLSTADISPIPLSRSPRRKAKPLGRQLALKSLKKDARLPQGDSVESEALPQVGGSQTVAASRSVNEDEGLYEDSFSEIPEAVLEAATPRRIPEHHIFDEGPEEQPEREAGNASMSRSPHSQAGSSRMLTPDDTPSPLDEDETPAQKDRSDMIQLATSEPRSSPPVFALKPQDVLSTRRSEPSFEGTPVAAPSSPHLPPSEIVPSQGQSLAAPSTASRPTLSPIVRAGRTLQNIISDPPSPSSRGSVLGSPFRSSVRGSSPPAAEETPMVKNPSPTVPDSLPAQQTESSWSKAFAPLSHLKNLVVQGAQVFSPRGISQQNLKNVFEASRGTSSKFESDDMQAAFSRTQEPKLEEPSHETPAGSTMADIPSEDEMSWVADAGHPAPGINGSFNSTTSSVFASRGSNSLSVAAMELDDGLEVQVDTVMSEQEANDNEVDDEDIWAIEARRPTPVSSRAQKARDAVFNSGRRRPLPRAWKDTTTRSVAKPLLAADMEEYSLLALDDGDDTRLSQKEAQSQSKRREKANLSAFFSSSPNGLLGGGPFERPATRGTDLFQTANPTWGASKPQRVQDSEPSVPQKEFRPSNHGTAFLFPSALHSQHSEGVDTAPPSHSSSPATPERPAISHIPQKRNFTPLLGQSKASLFKPSPAPTSNTLRFNQARVLDARVAEENDIDPDLSFERPDLKPLPPRHASPSKSCLRSPLKPKTPGRVVEFSGNALSPLAQAQERAMRRSQASLPRPVSFQEEKNEDRGEGDKENGQMGARNTANTLPILSTPKHRHLHAAAPADSPLSQTTWTRKHWLRLDELLQQCRSAPLEFQLRHGSVTPQRRTSHKLLGKQVAAQGEAMILEQWHLDIVDAFRREVGGWNETALAKRLFALIIGEARRKAGLVPRREKPSVLV</sequence>
<feature type="region of interest" description="Disordered" evidence="1">
    <location>
        <begin position="63"/>
        <end position="210"/>
    </location>
</feature>
<feature type="region of interest" description="Disordered" evidence="1">
    <location>
        <begin position="1109"/>
        <end position="1199"/>
    </location>
</feature>
<feature type="compositionally biased region" description="Polar residues" evidence="1">
    <location>
        <begin position="291"/>
        <end position="304"/>
    </location>
</feature>
<feature type="compositionally biased region" description="Acidic residues" evidence="1">
    <location>
        <begin position="400"/>
        <end position="410"/>
    </location>
</feature>
<feature type="region of interest" description="Disordered" evidence="1">
    <location>
        <begin position="229"/>
        <end position="258"/>
    </location>
</feature>
<evidence type="ECO:0000313" key="2">
    <source>
        <dbReference type="EMBL" id="KAJ9141911.1"/>
    </source>
</evidence>
<feature type="compositionally biased region" description="Basic and acidic residues" evidence="1">
    <location>
        <begin position="526"/>
        <end position="545"/>
    </location>
</feature>
<reference evidence="2" key="1">
    <citation type="submission" date="2022-07" db="EMBL/GenBank/DDBJ databases">
        <title>Fungi with potential for degradation of polypropylene.</title>
        <authorList>
            <person name="Gostincar C."/>
        </authorList>
    </citation>
    <scope>NUCLEOTIDE SEQUENCE</scope>
    <source>
        <strain evidence="2">EXF-13308</strain>
    </source>
</reference>
<comment type="caution">
    <text evidence="2">The sequence shown here is derived from an EMBL/GenBank/DDBJ whole genome shotgun (WGS) entry which is preliminary data.</text>
</comment>
<accession>A0AA38RHN7</accession>
<dbReference type="EMBL" id="JANBVO010000024">
    <property type="protein sequence ID" value="KAJ9141911.1"/>
    <property type="molecule type" value="Genomic_DNA"/>
</dbReference>
<feature type="region of interest" description="Disordered" evidence="1">
    <location>
        <begin position="765"/>
        <end position="801"/>
    </location>
</feature>
<feature type="compositionally biased region" description="Polar residues" evidence="1">
    <location>
        <begin position="548"/>
        <end position="563"/>
    </location>
</feature>
<feature type="compositionally biased region" description="Low complexity" evidence="1">
    <location>
        <begin position="315"/>
        <end position="324"/>
    </location>
</feature>
<feature type="compositionally biased region" description="Polar residues" evidence="1">
    <location>
        <begin position="429"/>
        <end position="442"/>
    </location>
</feature>
<feature type="compositionally biased region" description="Low complexity" evidence="1">
    <location>
        <begin position="1041"/>
        <end position="1052"/>
    </location>
</feature>
<proteinExistence type="predicted"/>
<feature type="compositionally biased region" description="Acidic residues" evidence="1">
    <location>
        <begin position="502"/>
        <end position="511"/>
    </location>
</feature>
<evidence type="ECO:0000256" key="1">
    <source>
        <dbReference type="SAM" id="MobiDB-lite"/>
    </source>
</evidence>